<dbReference type="InterPro" id="IPR006222">
    <property type="entry name" value="GCVT_N"/>
</dbReference>
<dbReference type="Gene3D" id="3.40.50.720">
    <property type="entry name" value="NAD(P)-binding Rossmann-like Domain"/>
    <property type="match status" value="1"/>
</dbReference>
<dbReference type="SUPFAM" id="SSF101790">
    <property type="entry name" value="Aminomethyltransferase beta-barrel domain"/>
    <property type="match status" value="1"/>
</dbReference>
<feature type="domain" description="SoxA A3" evidence="8">
    <location>
        <begin position="506"/>
        <end position="589"/>
    </location>
</feature>
<dbReference type="Pfam" id="PF08669">
    <property type="entry name" value="GCV_T_C"/>
    <property type="match status" value="1"/>
</dbReference>
<dbReference type="InterPro" id="IPR041117">
    <property type="entry name" value="SoxA_A3"/>
</dbReference>
<dbReference type="STRING" id="1672749.BJF92_02755"/>
<dbReference type="InterPro" id="IPR042204">
    <property type="entry name" value="2Fe-2S-bd_N"/>
</dbReference>
<evidence type="ECO:0000259" key="7">
    <source>
        <dbReference type="Pfam" id="PF08669"/>
    </source>
</evidence>
<name>A0A1Q9AC98_9HYPH</name>
<dbReference type="NCBIfam" id="TIGR01372">
    <property type="entry name" value="soxA"/>
    <property type="match status" value="1"/>
</dbReference>
<dbReference type="InterPro" id="IPR016156">
    <property type="entry name" value="FAD/NAD-linked_Rdtase_dimer_sf"/>
</dbReference>
<feature type="domain" description="FAD/NAD(P)-binding" evidence="6">
    <location>
        <begin position="170"/>
        <end position="417"/>
    </location>
</feature>
<keyword evidence="3" id="KW-0274">FAD</keyword>
<gene>
    <name evidence="9" type="ORF">BJF92_02755</name>
</gene>
<evidence type="ECO:0000313" key="10">
    <source>
        <dbReference type="Proteomes" id="UP000186143"/>
    </source>
</evidence>
<dbReference type="InterPro" id="IPR027266">
    <property type="entry name" value="TrmE/GcvT-like"/>
</dbReference>
<evidence type="ECO:0000256" key="1">
    <source>
        <dbReference type="ARBA" id="ARBA00008609"/>
    </source>
</evidence>
<evidence type="ECO:0000256" key="2">
    <source>
        <dbReference type="ARBA" id="ARBA00022630"/>
    </source>
</evidence>
<dbReference type="Pfam" id="PF17806">
    <property type="entry name" value="SO_alpha_A3"/>
    <property type="match status" value="1"/>
</dbReference>
<reference evidence="9 10" key="1">
    <citation type="submission" date="2016-09" db="EMBL/GenBank/DDBJ databases">
        <title>Rhizobium sp. nov., a novel species isolated from the rice rhizosphere.</title>
        <authorList>
            <person name="Zhao J."/>
            <person name="Zhang X."/>
        </authorList>
    </citation>
    <scope>NUCLEOTIDE SEQUENCE [LARGE SCALE GENOMIC DNA]</scope>
    <source>
        <strain evidence="9 10">MH17</strain>
    </source>
</reference>
<feature type="domain" description="GCVT N-terminal" evidence="5">
    <location>
        <begin position="606"/>
        <end position="874"/>
    </location>
</feature>
<dbReference type="InterPro" id="IPR036188">
    <property type="entry name" value="FAD/NAD-bd_sf"/>
</dbReference>
<organism evidence="9 10">
    <name type="scientific">Xaviernesmea rhizosphaerae</name>
    <dbReference type="NCBI Taxonomy" id="1672749"/>
    <lineage>
        <taxon>Bacteria</taxon>
        <taxon>Pseudomonadati</taxon>
        <taxon>Pseudomonadota</taxon>
        <taxon>Alphaproteobacteria</taxon>
        <taxon>Hyphomicrobiales</taxon>
        <taxon>Rhizobiaceae</taxon>
        <taxon>Rhizobium/Agrobacterium group</taxon>
        <taxon>Xaviernesmea</taxon>
    </lineage>
</organism>
<dbReference type="PANTHER" id="PTHR43757:SF2">
    <property type="entry name" value="AMINOMETHYLTRANSFERASE, MITOCHONDRIAL"/>
    <property type="match status" value="1"/>
</dbReference>
<proteinExistence type="inferred from homology"/>
<dbReference type="Pfam" id="PF01571">
    <property type="entry name" value="GCV_T"/>
    <property type="match status" value="1"/>
</dbReference>
<dbReference type="EMBL" id="MKIO01000048">
    <property type="protein sequence ID" value="OLP52510.1"/>
    <property type="molecule type" value="Genomic_DNA"/>
</dbReference>
<dbReference type="Gene3D" id="3.30.1360.120">
    <property type="entry name" value="Probable tRNA modification gtpase trme, domain 1"/>
    <property type="match status" value="1"/>
</dbReference>
<dbReference type="InterPro" id="IPR029043">
    <property type="entry name" value="GcvT/YgfZ_C"/>
</dbReference>
<keyword evidence="2" id="KW-0285">Flavoprotein</keyword>
<dbReference type="GO" id="GO:0008115">
    <property type="term" value="F:sarcosine oxidase activity"/>
    <property type="evidence" value="ECO:0007669"/>
    <property type="project" value="InterPro"/>
</dbReference>
<dbReference type="InterPro" id="IPR023753">
    <property type="entry name" value="FAD/NAD-binding_dom"/>
</dbReference>
<dbReference type="InterPro" id="IPR013977">
    <property type="entry name" value="GcvT_C"/>
</dbReference>
<dbReference type="InterPro" id="IPR006277">
    <property type="entry name" value="Sarcosine_oxidase_asu"/>
</dbReference>
<dbReference type="PRINTS" id="PR00411">
    <property type="entry name" value="PNDRDTASEI"/>
</dbReference>
<accession>A0A1Q9AC98</accession>
<dbReference type="OrthoDB" id="5287468at2"/>
<dbReference type="SUPFAM" id="SSF51905">
    <property type="entry name" value="FAD/NAD(P)-binding domain"/>
    <property type="match status" value="1"/>
</dbReference>
<protein>
    <submittedName>
        <fullName evidence="9">Sarcosine oxidase subunit alpha</fullName>
    </submittedName>
</protein>
<feature type="domain" description="Aminomethyltransferase C-terminal" evidence="7">
    <location>
        <begin position="896"/>
        <end position="982"/>
    </location>
</feature>
<dbReference type="RefSeq" id="WP_075637333.1">
    <property type="nucleotide sequence ID" value="NZ_MKIO01000048.1"/>
</dbReference>
<evidence type="ECO:0000259" key="5">
    <source>
        <dbReference type="Pfam" id="PF01571"/>
    </source>
</evidence>
<dbReference type="PIRSF" id="PIRSF037980">
    <property type="entry name" value="SoxA"/>
    <property type="match status" value="1"/>
</dbReference>
<evidence type="ECO:0000256" key="3">
    <source>
        <dbReference type="ARBA" id="ARBA00022827"/>
    </source>
</evidence>
<dbReference type="Gene3D" id="3.30.390.30">
    <property type="match status" value="1"/>
</dbReference>
<dbReference type="GO" id="GO:0046653">
    <property type="term" value="P:tetrahydrofolate metabolic process"/>
    <property type="evidence" value="ECO:0007669"/>
    <property type="project" value="InterPro"/>
</dbReference>
<dbReference type="Gene3D" id="3.50.50.60">
    <property type="entry name" value="FAD/NAD(P)-binding domain"/>
    <property type="match status" value="2"/>
</dbReference>
<dbReference type="Proteomes" id="UP000186143">
    <property type="component" value="Unassembled WGS sequence"/>
</dbReference>
<evidence type="ECO:0000259" key="8">
    <source>
        <dbReference type="Pfam" id="PF17806"/>
    </source>
</evidence>
<dbReference type="Pfam" id="PF13510">
    <property type="entry name" value="Fer2_4"/>
    <property type="match status" value="1"/>
</dbReference>
<evidence type="ECO:0000256" key="4">
    <source>
        <dbReference type="ARBA" id="ARBA00023002"/>
    </source>
</evidence>
<dbReference type="SUPFAM" id="SSF103025">
    <property type="entry name" value="Folate-binding domain"/>
    <property type="match status" value="1"/>
</dbReference>
<dbReference type="Gene3D" id="3.10.20.440">
    <property type="entry name" value="2Fe-2S iron-sulphur cluster binding domain, sarcosine oxidase, alpha subunit, N-terminal domain"/>
    <property type="match status" value="1"/>
</dbReference>
<dbReference type="InterPro" id="IPR028896">
    <property type="entry name" value="GcvT/YgfZ/DmdA"/>
</dbReference>
<comment type="similarity">
    <text evidence="1">Belongs to the GcvT family.</text>
</comment>
<evidence type="ECO:0000313" key="9">
    <source>
        <dbReference type="EMBL" id="OLP52510.1"/>
    </source>
</evidence>
<dbReference type="AlphaFoldDB" id="A0A1Q9AC98"/>
<sequence>MSAHRLLTGGLIDRGKPLSFTFDGRRHSGFAGDTLASALLADGVSLMGRSFKYHRPRGVMTAGSAEPNALVTVGGGTRREPNLRATMVELHETLTAVSQNRWPSLATDFGALNDRLSALLSAGFYYKTFMWPSAFWEKLYEPLIRRAAGLGRATLKRDPDAYEKAWAFCDLLVIGAGPAGLMAALTAGRAGLRVILADEDFRLGGWLLSETRLIDGRPAHDFAAILVEELAALPNVTLLPRSTVFGWYDDNVFGAVERVQKHLPIPSDKQPVERIWRIVAKRALMATGAEERPLVFGGNDRPGVMMAGAALTYAARYGVAVGKRVAVVTASDSGRQTAAALARRGVEVVALIDARTASAQASPMPEGARTLTGAHVVDTLGRLSVEGLVTVRAGFEERLDCDAVAMAGGWNPRVHLACQHGAKPVWSDVHQAFLPPDVGPDFQAAGAAAGLSTLAEALGDGVRKATAVVADLGRSAPTVPLPEIDAEEAASGAAASPVWLMPGARSKAFVDFQNDVHAGDLALALREGFGHAEHAKRYTTNAMATDQGKLSGVNASGLLAAMKGLSPAEVGITTYRPFYTPVSFGALAGTARDEEAVPHRLSPLDGWAKAQGAMFVEAGLWHRPAYFPRPGEKDWRASVDREVRTVRAAVGLCDVSTLGKIELFGPDAAEFLNRLYCNPMLRLPVGKARYGLMLREDGMVFDDGTVSRLGHQHYLITTTTAMAAKVMSHLEHAAQVLWPALQVRFASVSEQWAQMSLAGPKARQVLQAVVEDDLSAEAVPPLAAQAVTLRGGLRGRLFRISFSGELAYELAVPAGHGRAVAEAIMAAGRAHGICPYGLEALNVLRIEKGHVTHAELDGRTTPDDVGLGHMLARQKPDFIGKRLSERYGLTAADRGQLVGLVPVDRQRMIRAGAHLLREGAKPSTLNDQGHVTSACYSPTLGHPIALALLKSGRERLGERVLVWDRLHKEEFLAEVVSPVFVDPDNRKIEPKEPA</sequence>
<comment type="caution">
    <text evidence="9">The sequence shown here is derived from an EMBL/GenBank/DDBJ whole genome shotgun (WGS) entry which is preliminary data.</text>
</comment>
<keyword evidence="4" id="KW-0560">Oxidoreductase</keyword>
<evidence type="ECO:0000259" key="6">
    <source>
        <dbReference type="Pfam" id="PF07992"/>
    </source>
</evidence>
<dbReference type="PRINTS" id="PR00368">
    <property type="entry name" value="FADPNR"/>
</dbReference>
<dbReference type="PANTHER" id="PTHR43757">
    <property type="entry name" value="AMINOMETHYLTRANSFERASE"/>
    <property type="match status" value="1"/>
</dbReference>
<dbReference type="Pfam" id="PF07992">
    <property type="entry name" value="Pyr_redox_2"/>
    <property type="match status" value="1"/>
</dbReference>